<sequence length="231" mass="27327">MPHAQAQTTTSVLQEQISSHIHQLNHHAANLTQQMQYIPHVSEWHPESGAPRPSFWADLKYIYRRHRFLHRKALQNVIRTLGEYDSFEYRARELRFRDGCDLWRLERLTWTYAQIARYTNEGLQEAQQSKKWRRKRMSNDMCAAMEAFLEVQIEWLKDLESSHRSMYIMTEMSLGDRLEIVLKSPAMQQDLRLRQIAAVWKDECKFGPVDIVRSLGSTSQTLARYSSKQIS</sequence>
<organism evidence="1 2">
    <name type="scientific">Septoria linicola</name>
    <dbReference type="NCBI Taxonomy" id="215465"/>
    <lineage>
        <taxon>Eukaryota</taxon>
        <taxon>Fungi</taxon>
        <taxon>Dikarya</taxon>
        <taxon>Ascomycota</taxon>
        <taxon>Pezizomycotina</taxon>
        <taxon>Dothideomycetes</taxon>
        <taxon>Dothideomycetidae</taxon>
        <taxon>Mycosphaerellales</taxon>
        <taxon>Mycosphaerellaceae</taxon>
        <taxon>Septoria</taxon>
    </lineage>
</organism>
<dbReference type="AlphaFoldDB" id="A0A9Q9B0A8"/>
<protein>
    <submittedName>
        <fullName evidence="1">Uncharacterized protein</fullName>
    </submittedName>
</protein>
<dbReference type="Proteomes" id="UP001056384">
    <property type="component" value="Chromosome 11"/>
</dbReference>
<reference evidence="1" key="1">
    <citation type="submission" date="2022-06" db="EMBL/GenBank/DDBJ databases">
        <title>Complete genome sequences of two strains of the flax pathogen Septoria linicola.</title>
        <authorList>
            <person name="Lapalu N."/>
            <person name="Simon A."/>
            <person name="Demenou B."/>
            <person name="Paumier D."/>
            <person name="Guillot M.-P."/>
            <person name="Gout L."/>
            <person name="Valade R."/>
        </authorList>
    </citation>
    <scope>NUCLEOTIDE SEQUENCE</scope>
    <source>
        <strain evidence="1">SE15195</strain>
    </source>
</reference>
<accession>A0A9Q9B0A8</accession>
<dbReference type="EMBL" id="CP099428">
    <property type="protein sequence ID" value="USW58524.1"/>
    <property type="molecule type" value="Genomic_DNA"/>
</dbReference>
<proteinExistence type="predicted"/>
<evidence type="ECO:0000313" key="2">
    <source>
        <dbReference type="Proteomes" id="UP001056384"/>
    </source>
</evidence>
<keyword evidence="2" id="KW-1185">Reference proteome</keyword>
<gene>
    <name evidence="1" type="ORF">Slin15195_G118430</name>
</gene>
<evidence type="ECO:0000313" key="1">
    <source>
        <dbReference type="EMBL" id="USW58524.1"/>
    </source>
</evidence>
<dbReference type="OrthoDB" id="10482642at2759"/>
<name>A0A9Q9B0A8_9PEZI</name>